<name>A0A2R5ERL3_9BACL</name>
<evidence type="ECO:0000313" key="1">
    <source>
        <dbReference type="EMBL" id="GBG09322.1"/>
    </source>
</evidence>
<keyword evidence="2" id="KW-1185">Reference proteome</keyword>
<dbReference type="AlphaFoldDB" id="A0A2R5ERL3"/>
<dbReference type="Proteomes" id="UP000245202">
    <property type="component" value="Unassembled WGS sequence"/>
</dbReference>
<protein>
    <submittedName>
        <fullName evidence="1">Putative IS3 family transposase</fullName>
    </submittedName>
</protein>
<accession>A0A2R5ERL3</accession>
<comment type="caution">
    <text evidence="1">The sequence shown here is derived from an EMBL/GenBank/DDBJ whole genome shotgun (WGS) entry which is preliminary data.</text>
</comment>
<reference evidence="1 2" key="1">
    <citation type="submission" date="2017-08" db="EMBL/GenBank/DDBJ databases">
        <title>Substantial Increase in Enzyme Production by Combined Drug-Resistance Mutations in Paenibacillus agaridevorans.</title>
        <authorList>
            <person name="Tanaka Y."/>
            <person name="Funane K."/>
            <person name="Hosaka T."/>
            <person name="Shiwa Y."/>
            <person name="Fujita N."/>
            <person name="Miyazaki T."/>
            <person name="Yoshikawa H."/>
            <person name="Murakami K."/>
            <person name="Kasahara K."/>
            <person name="Inaoka T."/>
            <person name="Hiraga Y."/>
            <person name="Ochi K."/>
        </authorList>
    </citation>
    <scope>NUCLEOTIDE SEQUENCE [LARGE SCALE GENOMIC DNA]</scope>
    <source>
        <strain evidence="1 2">T-3040</strain>
    </source>
</reference>
<dbReference type="EMBL" id="BDQX01000214">
    <property type="protein sequence ID" value="GBG09322.1"/>
    <property type="molecule type" value="Genomic_DNA"/>
</dbReference>
<proteinExistence type="predicted"/>
<evidence type="ECO:0000313" key="2">
    <source>
        <dbReference type="Proteomes" id="UP000245202"/>
    </source>
</evidence>
<organism evidence="1 2">
    <name type="scientific">Paenibacillus agaridevorans</name>
    <dbReference type="NCBI Taxonomy" id="171404"/>
    <lineage>
        <taxon>Bacteria</taxon>
        <taxon>Bacillati</taxon>
        <taxon>Bacillota</taxon>
        <taxon>Bacilli</taxon>
        <taxon>Bacillales</taxon>
        <taxon>Paenibacillaceae</taxon>
        <taxon>Paenibacillus</taxon>
    </lineage>
</organism>
<gene>
    <name evidence="1" type="ORF">PAT3040_03966</name>
</gene>
<sequence>MMCEVMSVSRSGYYKWKVTGPSKQELRKRELMERIPSTSTILSNVTEHPRSPLVGFEAIASPVGV</sequence>